<dbReference type="EMBL" id="BARW01015629">
    <property type="protein sequence ID" value="GAI97015.1"/>
    <property type="molecule type" value="Genomic_DNA"/>
</dbReference>
<gene>
    <name evidence="1" type="ORF">S12H4_27384</name>
</gene>
<dbReference type="PANTHER" id="PTHR30161:SF1">
    <property type="entry name" value="FLAGELLAR BIOSYNTHESIS PROTEIN FLHA-RELATED"/>
    <property type="match status" value="1"/>
</dbReference>
<dbReference type="Pfam" id="PF00771">
    <property type="entry name" value="FHIPEP"/>
    <property type="match status" value="1"/>
</dbReference>
<evidence type="ECO:0000313" key="1">
    <source>
        <dbReference type="EMBL" id="GAI97015.1"/>
    </source>
</evidence>
<sequence>ALVRRQIALEIGMIVPPVRVRDSVQLKPNEYQIKIKGAEVAQGEIMIRHYLAIDTGVATGHLEGVETKEPAFDLPAIWIKEKEKEKAEMAGYTVVSASSVVWLPVSEDYEFYS</sequence>
<comment type="caution">
    <text evidence="1">The sequence shown here is derived from an EMBL/GenBank/DDBJ whole genome shotgun (WGS) entry which is preliminary data.</text>
</comment>
<dbReference type="Gene3D" id="3.40.30.60">
    <property type="entry name" value="FHIPEP family, domain 1"/>
    <property type="match status" value="1"/>
</dbReference>
<protein>
    <submittedName>
        <fullName evidence="1">Uncharacterized protein</fullName>
    </submittedName>
</protein>
<dbReference type="AlphaFoldDB" id="X1UAZ1"/>
<dbReference type="InterPro" id="IPR042194">
    <property type="entry name" value="FHIPEP_1"/>
</dbReference>
<organism evidence="1">
    <name type="scientific">marine sediment metagenome</name>
    <dbReference type="NCBI Taxonomy" id="412755"/>
    <lineage>
        <taxon>unclassified sequences</taxon>
        <taxon>metagenomes</taxon>
        <taxon>ecological metagenomes</taxon>
    </lineage>
</organism>
<dbReference type="GO" id="GO:0005886">
    <property type="term" value="C:plasma membrane"/>
    <property type="evidence" value="ECO:0007669"/>
    <property type="project" value="TreeGrafter"/>
</dbReference>
<feature type="non-terminal residue" evidence="1">
    <location>
        <position position="1"/>
    </location>
</feature>
<accession>X1UAZ1</accession>
<dbReference type="GO" id="GO:0009306">
    <property type="term" value="P:protein secretion"/>
    <property type="evidence" value="ECO:0007669"/>
    <property type="project" value="InterPro"/>
</dbReference>
<dbReference type="GO" id="GO:0044780">
    <property type="term" value="P:bacterial-type flagellum assembly"/>
    <property type="evidence" value="ECO:0007669"/>
    <property type="project" value="TreeGrafter"/>
</dbReference>
<dbReference type="InterPro" id="IPR001712">
    <property type="entry name" value="T3SS_FHIPEP"/>
</dbReference>
<proteinExistence type="predicted"/>
<name>X1UAZ1_9ZZZZ</name>
<reference evidence="1" key="1">
    <citation type="journal article" date="2014" name="Front. Microbiol.">
        <title>High frequency of phylogenetically diverse reductive dehalogenase-homologous genes in deep subseafloor sedimentary metagenomes.</title>
        <authorList>
            <person name="Kawai M."/>
            <person name="Futagami T."/>
            <person name="Toyoda A."/>
            <person name="Takaki Y."/>
            <person name="Nishi S."/>
            <person name="Hori S."/>
            <person name="Arai W."/>
            <person name="Tsubouchi T."/>
            <person name="Morono Y."/>
            <person name="Uchiyama I."/>
            <person name="Ito T."/>
            <person name="Fujiyama A."/>
            <person name="Inagaki F."/>
            <person name="Takami H."/>
        </authorList>
    </citation>
    <scope>NUCLEOTIDE SEQUENCE</scope>
    <source>
        <strain evidence="1">Expedition CK06-06</strain>
    </source>
</reference>
<dbReference type="PANTHER" id="PTHR30161">
    <property type="entry name" value="FLAGELLAR EXPORT PROTEIN, MEMBRANE FLHA SUBUNIT-RELATED"/>
    <property type="match status" value="1"/>
</dbReference>